<evidence type="ECO:0000256" key="10">
    <source>
        <dbReference type="HAMAP-Rule" id="MF_00464"/>
    </source>
</evidence>
<gene>
    <name evidence="10 11" type="primary">speH</name>
    <name evidence="11" type="ORF">LEM8419_02190</name>
</gene>
<evidence type="ECO:0000256" key="1">
    <source>
        <dbReference type="ARBA" id="ARBA00022691"/>
    </source>
</evidence>
<proteinExistence type="inferred from homology"/>
<comment type="pathway">
    <text evidence="10">Amine and polyamine biosynthesis; S-adenosylmethioninamine biosynthesis; S-adenosylmethioninamine from S-adenosyl-L-methionine: step 1/1.</text>
</comment>
<evidence type="ECO:0000256" key="3">
    <source>
        <dbReference type="ARBA" id="ARBA00022813"/>
    </source>
</evidence>
<dbReference type="InterPro" id="IPR042284">
    <property type="entry name" value="AdoMetDC_N"/>
</dbReference>
<dbReference type="InterPro" id="IPR003826">
    <property type="entry name" value="AdoMetDC_fam_prok"/>
</dbReference>
<dbReference type="Gene3D" id="3.30.160.750">
    <property type="match status" value="1"/>
</dbReference>
<dbReference type="GO" id="GO:0004014">
    <property type="term" value="F:adenosylmethionine decarboxylase activity"/>
    <property type="evidence" value="ECO:0007669"/>
    <property type="project" value="UniProtKB-EC"/>
</dbReference>
<dbReference type="RefSeq" id="WP_238751135.1">
    <property type="nucleotide sequence ID" value="NZ_CAKLPZ010000002.1"/>
</dbReference>
<accession>A0ABN8F9I8</accession>
<evidence type="ECO:0000256" key="2">
    <source>
        <dbReference type="ARBA" id="ARBA00022793"/>
    </source>
</evidence>
<name>A0ABN8F9I8_9BACT</name>
<comment type="similarity">
    <text evidence="10">Belongs to the prokaryotic AdoMetDC family. Type 1 subfamily.</text>
</comment>
<reference evidence="11" key="1">
    <citation type="submission" date="2021-12" db="EMBL/GenBank/DDBJ databases">
        <authorList>
            <person name="Rodrigo-Torres L."/>
            <person name="Arahal R. D."/>
            <person name="Lucena T."/>
        </authorList>
    </citation>
    <scope>NUCLEOTIDE SEQUENCE</scope>
    <source>
        <strain evidence="11">CECT 8419</strain>
    </source>
</reference>
<keyword evidence="9 10" id="KW-0670">Pyruvate</keyword>
<evidence type="ECO:0000256" key="9">
    <source>
        <dbReference type="ARBA" id="ARBA00023317"/>
    </source>
</evidence>
<dbReference type="SUPFAM" id="SSF56276">
    <property type="entry name" value="S-adenosylmethionine decarboxylase"/>
    <property type="match status" value="1"/>
</dbReference>
<keyword evidence="7 10" id="KW-0456">Lyase</keyword>
<evidence type="ECO:0000256" key="4">
    <source>
        <dbReference type="ARBA" id="ARBA00023066"/>
    </source>
</evidence>
<evidence type="ECO:0000256" key="6">
    <source>
        <dbReference type="ARBA" id="ARBA00023145"/>
    </source>
</evidence>
<dbReference type="InterPro" id="IPR017716">
    <property type="entry name" value="S-AdoMet_deCOase_pro-enz"/>
</dbReference>
<dbReference type="HAMAP" id="MF_00464">
    <property type="entry name" value="AdoMetDC_1"/>
    <property type="match status" value="1"/>
</dbReference>
<keyword evidence="12" id="KW-1185">Reference proteome</keyword>
<evidence type="ECO:0000256" key="5">
    <source>
        <dbReference type="ARBA" id="ARBA00023115"/>
    </source>
</evidence>
<evidence type="ECO:0000313" key="12">
    <source>
        <dbReference type="Proteomes" id="UP000837803"/>
    </source>
</evidence>
<feature type="modified residue" description="Pyruvic acid (Ser); by autocatalysis" evidence="10">
    <location>
        <position position="65"/>
    </location>
</feature>
<dbReference type="Proteomes" id="UP000837803">
    <property type="component" value="Unassembled WGS sequence"/>
</dbReference>
<feature type="active site" description="Proton acceptor; for processing activity" evidence="10">
    <location>
        <position position="70"/>
    </location>
</feature>
<comment type="subunit">
    <text evidence="10">Heterotetramer of two alpha and two beta chains arranged as a dimer of alpha/beta heterodimers.</text>
</comment>
<dbReference type="NCBIfam" id="TIGR03330">
    <property type="entry name" value="SAM_DCase_Bsu"/>
    <property type="match status" value="1"/>
</dbReference>
<comment type="cofactor">
    <cofactor evidence="10">
        <name>pyruvate</name>
        <dbReference type="ChEBI" id="CHEBI:15361"/>
    </cofactor>
    <text evidence="10">Binds 1 pyruvoyl group covalently per subunit.</text>
</comment>
<sequence>MEPSYLGLHVLLELYGCPEDRLRLPDDSERILLVAAAAMGATVIEARFHAFSPHGVSGVVVIAESHLTVHTWPEHGYAAVDVFSCGDLDLSAGLEVLEQEYGASRVYAERVLRGKGLGG</sequence>
<organism evidence="11 12">
    <name type="scientific">Neolewinella maritima</name>
    <dbReference type="NCBI Taxonomy" id="1383882"/>
    <lineage>
        <taxon>Bacteria</taxon>
        <taxon>Pseudomonadati</taxon>
        <taxon>Bacteroidota</taxon>
        <taxon>Saprospiria</taxon>
        <taxon>Saprospirales</taxon>
        <taxon>Lewinellaceae</taxon>
        <taxon>Neolewinella</taxon>
    </lineage>
</organism>
<feature type="chain" id="PRO_5044941620" description="S-adenosylmethionine decarboxylase alpha chain" evidence="10">
    <location>
        <begin position="65"/>
        <end position="119"/>
    </location>
</feature>
<comment type="PTM">
    <text evidence="10">Is synthesized initially as an inactive proenzyme. Formation of the active enzyme involves a self-maturation process in which the active site pyruvoyl group is generated from an internal serine residue via an autocatalytic post-translational modification. Two non-identical subunits are generated from the proenzyme in this reaction, and the pyruvate is formed at the N-terminus of the alpha chain, which is derived from the carboxyl end of the proenzyme. The post-translation cleavage follows an unusual pathway, termed non-hydrolytic serinolysis, in which the side chain hydroxyl group of the serine supplies its oxygen atom to form the C-terminus of the beta chain, while the remainder of the serine residue undergoes an oxidative deamination to produce ammonia and the pyruvoyl group blocking the N-terminus of the alpha chain.</text>
</comment>
<feature type="active site" description="Proton donor; for catalytic activity" evidence="10">
    <location>
        <position position="85"/>
    </location>
</feature>
<keyword evidence="6 10" id="KW-0865">Zymogen</keyword>
<keyword evidence="4 10" id="KW-0745">Spermidine biosynthesis</keyword>
<comment type="caution">
    <text evidence="11">The sequence shown here is derived from an EMBL/GenBank/DDBJ whole genome shotgun (WGS) entry which is preliminary data.</text>
</comment>
<keyword evidence="3 10" id="KW-0068">Autocatalytic cleavage</keyword>
<protein>
    <recommendedName>
        <fullName evidence="10">S-adenosylmethionine decarboxylase proenzyme</fullName>
        <shortName evidence="10">AdoMetDC</shortName>
        <shortName evidence="10">SAMDC</shortName>
        <ecNumber evidence="10">4.1.1.50</ecNumber>
    </recommendedName>
    <component>
        <recommendedName>
            <fullName evidence="10">S-adenosylmethionine decarboxylase beta chain</fullName>
        </recommendedName>
    </component>
    <component>
        <recommendedName>
            <fullName evidence="10">S-adenosylmethionine decarboxylase alpha chain</fullName>
        </recommendedName>
    </component>
</protein>
<dbReference type="PANTHER" id="PTHR33866:SF2">
    <property type="entry name" value="S-ADENOSYLMETHIONINE DECARBOXYLASE PROENZYME"/>
    <property type="match status" value="1"/>
</dbReference>
<evidence type="ECO:0000256" key="8">
    <source>
        <dbReference type="ARBA" id="ARBA00023270"/>
    </source>
</evidence>
<keyword evidence="8 10" id="KW-0704">Schiff base</keyword>
<comment type="function">
    <text evidence="10">Catalyzes the decarboxylation of S-adenosylmethionine to S-adenosylmethioninamine (dcAdoMet), the propylamine donor required for the synthesis of the polyamines spermine and spermidine from the diamine putrescine.</text>
</comment>
<evidence type="ECO:0000256" key="7">
    <source>
        <dbReference type="ARBA" id="ARBA00023239"/>
    </source>
</evidence>
<dbReference type="EC" id="4.1.1.50" evidence="10"/>
<dbReference type="PANTHER" id="PTHR33866">
    <property type="entry name" value="S-ADENOSYLMETHIONINE DECARBOXYLASE PROENZYME"/>
    <property type="match status" value="1"/>
</dbReference>
<keyword evidence="2 10" id="KW-0210">Decarboxylase</keyword>
<keyword evidence="5 10" id="KW-0620">Polyamine biosynthesis</keyword>
<keyword evidence="1 10" id="KW-0949">S-adenosyl-L-methionine</keyword>
<dbReference type="EMBL" id="CAKLPZ010000002">
    <property type="protein sequence ID" value="CAH1001289.1"/>
    <property type="molecule type" value="Genomic_DNA"/>
</dbReference>
<dbReference type="Pfam" id="PF02675">
    <property type="entry name" value="AdoMet_dc"/>
    <property type="match status" value="1"/>
</dbReference>
<dbReference type="Gene3D" id="3.30.360.110">
    <property type="entry name" value="S-adenosylmethionine decarboxylase domain"/>
    <property type="match status" value="1"/>
</dbReference>
<feature type="chain" id="PRO_5044941621" description="S-adenosylmethionine decarboxylase beta chain" evidence="10">
    <location>
        <begin position="1"/>
        <end position="64"/>
    </location>
</feature>
<comment type="catalytic activity">
    <reaction evidence="10">
        <text>S-adenosyl-L-methionine + H(+) = S-adenosyl 3-(methylsulfanyl)propylamine + CO2</text>
        <dbReference type="Rhea" id="RHEA:15981"/>
        <dbReference type="ChEBI" id="CHEBI:15378"/>
        <dbReference type="ChEBI" id="CHEBI:16526"/>
        <dbReference type="ChEBI" id="CHEBI:57443"/>
        <dbReference type="ChEBI" id="CHEBI:59789"/>
        <dbReference type="EC" id="4.1.1.50"/>
    </reaction>
</comment>
<dbReference type="InterPro" id="IPR042286">
    <property type="entry name" value="AdoMetDC_C"/>
</dbReference>
<feature type="active site" description="Schiff-base intermediate with substrate; via pyruvic acid" evidence="10">
    <location>
        <position position="65"/>
    </location>
</feature>
<dbReference type="InterPro" id="IPR016067">
    <property type="entry name" value="S-AdoMet_deCO2ase_core"/>
</dbReference>
<evidence type="ECO:0000313" key="11">
    <source>
        <dbReference type="EMBL" id="CAH1001289.1"/>
    </source>
</evidence>
<feature type="site" description="Cleavage (non-hydrolytic); by autolysis" evidence="10">
    <location>
        <begin position="64"/>
        <end position="65"/>
    </location>
</feature>